<reference evidence="1 2" key="1">
    <citation type="submission" date="2024-12" db="EMBL/GenBank/DDBJ databases">
        <title>The unique morphological basis and parallel evolutionary history of personate flowers in Penstemon.</title>
        <authorList>
            <person name="Depatie T.H."/>
            <person name="Wessinger C.A."/>
        </authorList>
    </citation>
    <scope>NUCLEOTIDE SEQUENCE [LARGE SCALE GENOMIC DNA]</scope>
    <source>
        <strain evidence="1">WTNN_2</strain>
        <tissue evidence="1">Leaf</tissue>
    </source>
</reference>
<evidence type="ECO:0000313" key="2">
    <source>
        <dbReference type="Proteomes" id="UP001634393"/>
    </source>
</evidence>
<organism evidence="1 2">
    <name type="scientific">Penstemon smallii</name>
    <dbReference type="NCBI Taxonomy" id="265156"/>
    <lineage>
        <taxon>Eukaryota</taxon>
        <taxon>Viridiplantae</taxon>
        <taxon>Streptophyta</taxon>
        <taxon>Embryophyta</taxon>
        <taxon>Tracheophyta</taxon>
        <taxon>Spermatophyta</taxon>
        <taxon>Magnoliopsida</taxon>
        <taxon>eudicotyledons</taxon>
        <taxon>Gunneridae</taxon>
        <taxon>Pentapetalae</taxon>
        <taxon>asterids</taxon>
        <taxon>lamiids</taxon>
        <taxon>Lamiales</taxon>
        <taxon>Plantaginaceae</taxon>
        <taxon>Cheloneae</taxon>
        <taxon>Penstemon</taxon>
    </lineage>
</organism>
<dbReference type="AlphaFoldDB" id="A0ABD3TTH0"/>
<evidence type="ECO:0000313" key="1">
    <source>
        <dbReference type="EMBL" id="KAL3839708.1"/>
    </source>
</evidence>
<dbReference type="PANTHER" id="PTHR48221:SF2">
    <property type="entry name" value="ACYL-COA SYNTHETASE FAMILY PROTEIN"/>
    <property type="match status" value="1"/>
</dbReference>
<accession>A0ABD3TTH0</accession>
<protein>
    <submittedName>
        <fullName evidence="1">Uncharacterized protein</fullName>
    </submittedName>
</protein>
<dbReference type="Proteomes" id="UP001634393">
    <property type="component" value="Unassembled WGS sequence"/>
</dbReference>
<gene>
    <name evidence="1" type="ORF">ACJIZ3_024299</name>
</gene>
<proteinExistence type="predicted"/>
<dbReference type="EMBL" id="JBJXBP010000003">
    <property type="protein sequence ID" value="KAL3839708.1"/>
    <property type="molecule type" value="Genomic_DNA"/>
</dbReference>
<dbReference type="PANTHER" id="PTHR48221">
    <property type="entry name" value="ACYL-COA SYNTHETASE FAMILY PROTEIN"/>
    <property type="match status" value="1"/>
</dbReference>
<name>A0ABD3TTH0_9LAMI</name>
<keyword evidence="2" id="KW-1185">Reference proteome</keyword>
<sequence>MWWGLSMDVGSKLPFSSAYFPFDHHSFRTLSGPMSHEYFQHLLDKLSGSISRAGGHLHTSSKKAAMGITMVDHKSMWAMAMNFPGWFSFASVILFHDNTLANTSYSRFIPWSAKSYLFHDVEVPGSVAAARYIAWILNPISESYQDLLVDYLVKVSELWVLKRYSSNKSNDVKRGHVKETRRLKLHEDSITSHELDMTVWHWLQEFIDMYMKVGFSTPDFEGFNTNQSLLLRRIPLGILIGYLDHLNAGGCALILHYAATGTVEKLSEKEIFGLNQRRQKFDLKMDSFKWTEEYSRAEAVAGCKIVFDITNVSETLSSSMFETEEEGLTFMCQVKLKTGDYLLKCIKRLLQLEFDGDCDQMRIDLLTRVIQWRNKGQDVFQNNKDFDNVCDSLNVQ</sequence>
<comment type="caution">
    <text evidence="1">The sequence shown here is derived from an EMBL/GenBank/DDBJ whole genome shotgun (WGS) entry which is preliminary data.</text>
</comment>